<dbReference type="PANTHER" id="PTHR48043:SF145">
    <property type="entry name" value="FI06409P-RELATED"/>
    <property type="match status" value="1"/>
</dbReference>
<dbReference type="EMBL" id="NSKB01000001">
    <property type="protein sequence ID" value="PAU78822.1"/>
    <property type="molecule type" value="Genomic_DNA"/>
</dbReference>
<reference evidence="4 5" key="1">
    <citation type="submission" date="2017-08" db="EMBL/GenBank/DDBJ databases">
        <title>Halomonas alkalisoli sp. nov., isolated from saline alkaline soil.</title>
        <authorList>
            <person name="Wang D."/>
            <person name="Zhang G."/>
        </authorList>
    </citation>
    <scope>NUCLEOTIDE SEQUENCE [LARGE SCALE GENOMIC DNA]</scope>
    <source>
        <strain evidence="4 5">WRN001</strain>
    </source>
</reference>
<evidence type="ECO:0000256" key="1">
    <source>
        <dbReference type="ARBA" id="ARBA00022676"/>
    </source>
</evidence>
<dbReference type="GO" id="GO:0016758">
    <property type="term" value="F:hexosyltransferase activity"/>
    <property type="evidence" value="ECO:0007669"/>
    <property type="project" value="UniProtKB-ARBA"/>
</dbReference>
<keyword evidence="5" id="KW-1185">Reference proteome</keyword>
<dbReference type="PANTHER" id="PTHR48043">
    <property type="entry name" value="EG:EG0003.4 PROTEIN-RELATED"/>
    <property type="match status" value="1"/>
</dbReference>
<protein>
    <submittedName>
        <fullName evidence="4">Glycosyl transferase family 1</fullName>
    </submittedName>
</protein>
<dbReference type="AlphaFoldDB" id="A0A2A2F2I6"/>
<keyword evidence="2 4" id="KW-0808">Transferase</keyword>
<dbReference type="SUPFAM" id="SSF53756">
    <property type="entry name" value="UDP-Glycosyltransferase/glycogen phosphorylase"/>
    <property type="match status" value="1"/>
</dbReference>
<dbReference type="Pfam" id="PF06722">
    <property type="entry name" value="EryCIII-like_C"/>
    <property type="match status" value="1"/>
</dbReference>
<proteinExistence type="predicted"/>
<comment type="caution">
    <text evidence="4">The sequence shown here is derived from an EMBL/GenBank/DDBJ whole genome shotgun (WGS) entry which is preliminary data.</text>
</comment>
<evidence type="ECO:0000313" key="4">
    <source>
        <dbReference type="EMBL" id="PAU78822.1"/>
    </source>
</evidence>
<evidence type="ECO:0000256" key="2">
    <source>
        <dbReference type="ARBA" id="ARBA00022679"/>
    </source>
</evidence>
<organism evidence="4 5">
    <name type="scientific">Halomonas salipaludis</name>
    <dbReference type="NCBI Taxonomy" id="2032625"/>
    <lineage>
        <taxon>Bacteria</taxon>
        <taxon>Pseudomonadati</taxon>
        <taxon>Pseudomonadota</taxon>
        <taxon>Gammaproteobacteria</taxon>
        <taxon>Oceanospirillales</taxon>
        <taxon>Halomonadaceae</taxon>
        <taxon>Halomonas</taxon>
    </lineage>
</organism>
<dbReference type="InterPro" id="IPR002213">
    <property type="entry name" value="UDP_glucos_trans"/>
</dbReference>
<dbReference type="CDD" id="cd03784">
    <property type="entry name" value="GT1_Gtf-like"/>
    <property type="match status" value="1"/>
</dbReference>
<accession>A0A2A2F2I6</accession>
<dbReference type="Gene3D" id="3.40.50.2000">
    <property type="entry name" value="Glycogen Phosphorylase B"/>
    <property type="match status" value="2"/>
</dbReference>
<dbReference type="InterPro" id="IPR050271">
    <property type="entry name" value="UDP-glycosyltransferase"/>
</dbReference>
<dbReference type="Proteomes" id="UP000217771">
    <property type="component" value="Unassembled WGS sequence"/>
</dbReference>
<name>A0A2A2F2I6_9GAMM</name>
<dbReference type="InterPro" id="IPR010610">
    <property type="entry name" value="EryCIII-like_C"/>
</dbReference>
<sequence length="438" mass="48375">MSHPRVIALFPEASFGAALNCVGIAQQLRHMGALPVFLCHHGFTGVFAEYGFKEYHLPAPSEAQLHRNADYWQAFINRHLPHFNLSAEEQLATYVAPTWDAIVDTAIDAEAGVESLLDQIRPDAILLDNVIMFPAIVRSGYPWVRIVSCAETEIPDPLVPPYLSGLAPQDAVSVARFEQTYLNVTESAHRRYNAFRQSRGLRPLPPGSFLENSDRLNLLLAPSAVRYSRASPLPADRFVFLEGCVREESRFDPPVLPADDGPLVYMSFGSLGAIDTELIGKMIDTFATLPARFVVNVGGFLEAYQHVPDNVYLGSWFPQPSVVKQSALFIHHGGNNSFCEALFHGVPSLVIPYCWDGHDNAQRAQATGTGQHLDRATWSPDSLRAAILSLLHDTQMAARLQRISREMQADPGALRAAEAVMAALDVPNQSLSAERRRR</sequence>
<evidence type="ECO:0000259" key="3">
    <source>
        <dbReference type="Pfam" id="PF06722"/>
    </source>
</evidence>
<dbReference type="RefSeq" id="WP_095618839.1">
    <property type="nucleotide sequence ID" value="NZ_NSKB01000001.1"/>
</dbReference>
<feature type="domain" description="Erythromycin biosynthesis protein CIII-like C-terminal" evidence="3">
    <location>
        <begin position="286"/>
        <end position="413"/>
    </location>
</feature>
<dbReference type="OrthoDB" id="9805366at2"/>
<gene>
    <name evidence="4" type="ORF">CK498_00090</name>
</gene>
<keyword evidence="1" id="KW-0328">Glycosyltransferase</keyword>
<evidence type="ECO:0000313" key="5">
    <source>
        <dbReference type="Proteomes" id="UP000217771"/>
    </source>
</evidence>
<dbReference type="GO" id="GO:0008194">
    <property type="term" value="F:UDP-glycosyltransferase activity"/>
    <property type="evidence" value="ECO:0007669"/>
    <property type="project" value="InterPro"/>
</dbReference>